<reference evidence="3" key="1">
    <citation type="journal article" date="2019" name="Int. J. Syst. Evol. Microbiol.">
        <title>The Global Catalogue of Microorganisms (GCM) 10K type strain sequencing project: providing services to taxonomists for standard genome sequencing and annotation.</title>
        <authorList>
            <consortium name="The Broad Institute Genomics Platform"/>
            <consortium name="The Broad Institute Genome Sequencing Center for Infectious Disease"/>
            <person name="Wu L."/>
            <person name="Ma J."/>
        </authorList>
    </citation>
    <scope>NUCLEOTIDE SEQUENCE [LARGE SCALE GENOMIC DNA]</scope>
    <source>
        <strain evidence="3">CCUG 54356</strain>
    </source>
</reference>
<feature type="transmembrane region" description="Helical" evidence="1">
    <location>
        <begin position="61"/>
        <end position="81"/>
    </location>
</feature>
<protein>
    <submittedName>
        <fullName evidence="2">Uncharacterized protein</fullName>
    </submittedName>
</protein>
<organism evidence="2 3">
    <name type="scientific">Microbulbifer celer</name>
    <dbReference type="NCBI Taxonomy" id="435905"/>
    <lineage>
        <taxon>Bacteria</taxon>
        <taxon>Pseudomonadati</taxon>
        <taxon>Pseudomonadota</taxon>
        <taxon>Gammaproteobacteria</taxon>
        <taxon>Cellvibrionales</taxon>
        <taxon>Microbulbiferaceae</taxon>
        <taxon>Microbulbifer</taxon>
    </lineage>
</organism>
<keyword evidence="1" id="KW-0472">Membrane</keyword>
<keyword evidence="1" id="KW-0812">Transmembrane</keyword>
<dbReference type="Proteomes" id="UP001597264">
    <property type="component" value="Unassembled WGS sequence"/>
</dbReference>
<dbReference type="EMBL" id="JBHTLR010000007">
    <property type="protein sequence ID" value="MFD1216420.1"/>
    <property type="molecule type" value="Genomic_DNA"/>
</dbReference>
<evidence type="ECO:0000313" key="3">
    <source>
        <dbReference type="Proteomes" id="UP001597264"/>
    </source>
</evidence>
<feature type="transmembrane region" description="Helical" evidence="1">
    <location>
        <begin position="87"/>
        <end position="112"/>
    </location>
</feature>
<name>A0ABW3U9C8_9GAMM</name>
<feature type="transmembrane region" description="Helical" evidence="1">
    <location>
        <begin position="37"/>
        <end position="56"/>
    </location>
</feature>
<keyword evidence="1" id="KW-1133">Transmembrane helix</keyword>
<evidence type="ECO:0000256" key="1">
    <source>
        <dbReference type="SAM" id="Phobius"/>
    </source>
</evidence>
<keyword evidence="3" id="KW-1185">Reference proteome</keyword>
<sequence length="118" mass="13194">MPAKQRSFFDRIDWGLIIPIVLISALAVYTIHDEYGAEMAALCFFGAIFLALAIYLAMRPWFWIIAFYLGAAACFLTMLAYAVHFQILAALGMCVIGFISGFIGRVIGVAYYRLNGFF</sequence>
<gene>
    <name evidence="2" type="ORF">ACFQ2X_07415</name>
</gene>
<accession>A0ABW3U9C8</accession>
<dbReference type="RefSeq" id="WP_230438517.1">
    <property type="nucleotide sequence ID" value="NZ_CP087715.1"/>
</dbReference>
<proteinExistence type="predicted"/>
<comment type="caution">
    <text evidence="2">The sequence shown here is derived from an EMBL/GenBank/DDBJ whole genome shotgun (WGS) entry which is preliminary data.</text>
</comment>
<evidence type="ECO:0000313" key="2">
    <source>
        <dbReference type="EMBL" id="MFD1216420.1"/>
    </source>
</evidence>
<feature type="transmembrane region" description="Helical" evidence="1">
    <location>
        <begin position="12"/>
        <end position="31"/>
    </location>
</feature>